<proteinExistence type="inferred from homology"/>
<comment type="similarity">
    <text evidence="2">Belongs to the ustYa family.</text>
</comment>
<keyword evidence="4" id="KW-1185">Reference proteome</keyword>
<evidence type="ECO:0000313" key="4">
    <source>
        <dbReference type="Proteomes" id="UP000248961"/>
    </source>
</evidence>
<dbReference type="GO" id="GO:0043386">
    <property type="term" value="P:mycotoxin biosynthetic process"/>
    <property type="evidence" value="ECO:0007669"/>
    <property type="project" value="InterPro"/>
</dbReference>
<evidence type="ECO:0000256" key="1">
    <source>
        <dbReference type="ARBA" id="ARBA00004685"/>
    </source>
</evidence>
<evidence type="ECO:0000256" key="2">
    <source>
        <dbReference type="ARBA" id="ARBA00035112"/>
    </source>
</evidence>
<dbReference type="InterPro" id="IPR021765">
    <property type="entry name" value="UstYa-like"/>
</dbReference>
<dbReference type="VEuPathDB" id="FungiDB:BO97DRAFT_463928"/>
<dbReference type="GeneID" id="37203763"/>
<comment type="pathway">
    <text evidence="1">Mycotoxin biosynthesis.</text>
</comment>
<evidence type="ECO:0000313" key="3">
    <source>
        <dbReference type="EMBL" id="RAL07364.1"/>
    </source>
</evidence>
<gene>
    <name evidence="3" type="ORF">BO97DRAFT_463928</name>
</gene>
<dbReference type="Pfam" id="PF11807">
    <property type="entry name" value="UstYa"/>
    <property type="match status" value="1"/>
</dbReference>
<dbReference type="OrthoDB" id="3687641at2759"/>
<name>A0A395HM67_ASPHC</name>
<dbReference type="PANTHER" id="PTHR33365:SF4">
    <property type="entry name" value="CYCLOCHLOROTINE BIOSYNTHESIS PROTEIN O"/>
    <property type="match status" value="1"/>
</dbReference>
<dbReference type="PANTHER" id="PTHR33365">
    <property type="entry name" value="YALI0B05434P"/>
    <property type="match status" value="1"/>
</dbReference>
<protein>
    <submittedName>
        <fullName evidence="3">Uncharacterized protein</fullName>
    </submittedName>
</protein>
<dbReference type="Proteomes" id="UP000248961">
    <property type="component" value="Unassembled WGS sequence"/>
</dbReference>
<dbReference type="AlphaFoldDB" id="A0A395HM67"/>
<dbReference type="EMBL" id="KZ824334">
    <property type="protein sequence ID" value="RAL07364.1"/>
    <property type="molecule type" value="Genomic_DNA"/>
</dbReference>
<dbReference type="STRING" id="1450537.A0A395HM67"/>
<dbReference type="RefSeq" id="XP_025546518.1">
    <property type="nucleotide sequence ID" value="XM_025699474.1"/>
</dbReference>
<sequence>MISANAGSVAHCLISPQISTQAFSGLKPPDTTETTMTFTGKFNLEDPASPGSRDWADKLLTPKGGFLWVQHNETLEVTWAVSMYHGLHCIETIRSRMLETAPGPRLYQSQNAELSDHAAHCLDYLAQSLVCSGDTTIEPPFWRRDENGNIVGYGVDGEGTQHHCKDTRRVRDLIESSERDPVSPWGWKLGDTVESVFGL</sequence>
<organism evidence="3 4">
    <name type="scientific">Aspergillus homomorphus (strain CBS 101889)</name>
    <dbReference type="NCBI Taxonomy" id="1450537"/>
    <lineage>
        <taxon>Eukaryota</taxon>
        <taxon>Fungi</taxon>
        <taxon>Dikarya</taxon>
        <taxon>Ascomycota</taxon>
        <taxon>Pezizomycotina</taxon>
        <taxon>Eurotiomycetes</taxon>
        <taxon>Eurotiomycetidae</taxon>
        <taxon>Eurotiales</taxon>
        <taxon>Aspergillaceae</taxon>
        <taxon>Aspergillus</taxon>
        <taxon>Aspergillus subgen. Circumdati</taxon>
    </lineage>
</organism>
<reference evidence="3 4" key="1">
    <citation type="submission" date="2018-02" db="EMBL/GenBank/DDBJ databases">
        <title>The genomes of Aspergillus section Nigri reveals drivers in fungal speciation.</title>
        <authorList>
            <consortium name="DOE Joint Genome Institute"/>
            <person name="Vesth T.C."/>
            <person name="Nybo J."/>
            <person name="Theobald S."/>
            <person name="Brandl J."/>
            <person name="Frisvad J.C."/>
            <person name="Nielsen K.F."/>
            <person name="Lyhne E.K."/>
            <person name="Kogle M.E."/>
            <person name="Kuo A."/>
            <person name="Riley R."/>
            <person name="Clum A."/>
            <person name="Nolan M."/>
            <person name="Lipzen A."/>
            <person name="Salamov A."/>
            <person name="Henrissat B."/>
            <person name="Wiebenga A."/>
            <person name="De vries R.P."/>
            <person name="Grigoriev I.V."/>
            <person name="Mortensen U.H."/>
            <person name="Andersen M.R."/>
            <person name="Baker S.E."/>
        </authorList>
    </citation>
    <scope>NUCLEOTIDE SEQUENCE [LARGE SCALE GENOMIC DNA]</scope>
    <source>
        <strain evidence="3 4">CBS 101889</strain>
    </source>
</reference>
<accession>A0A395HM67</accession>